<reference evidence="1 2" key="1">
    <citation type="submission" date="2016-08" db="EMBL/GenBank/DDBJ databases">
        <title>The complete genome of Streptomyces subrutilus 10-1-1.</title>
        <authorList>
            <person name="Chen X."/>
        </authorList>
    </citation>
    <scope>NUCLEOTIDE SEQUENCE [LARGE SCALE GENOMIC DNA]</scope>
    <source>
        <strain evidence="1 2">10-1-1</strain>
    </source>
</reference>
<dbReference type="EMBL" id="MEHK01000001">
    <property type="protein sequence ID" value="OEJ32433.1"/>
    <property type="molecule type" value="Genomic_DNA"/>
</dbReference>
<accession>A0A1E5PSE5</accession>
<sequence length="158" mass="16677">MSPIAMGGPALFIGGETYVALVRPRLDPADPGVRRAADEVGVSPEEFAGPGDVWALMLDWADDEHGEGGGFELPGLRDIEAEDFAERLRAALTAGGRFTVEAGAVLRLDARPVGEDYAFTARITPPDGDAEAFLILETDPVPLAALLADLEEFRGSLA</sequence>
<proteinExistence type="predicted"/>
<dbReference type="RefSeq" id="WP_069920708.1">
    <property type="nucleotide sequence ID" value="NZ_MEHK01000001.1"/>
</dbReference>
<comment type="caution">
    <text evidence="1">The sequence shown here is derived from an EMBL/GenBank/DDBJ whole genome shotgun (WGS) entry which is preliminary data.</text>
</comment>
<dbReference type="OrthoDB" id="4186974at2"/>
<evidence type="ECO:0000313" key="2">
    <source>
        <dbReference type="Proteomes" id="UP000095705"/>
    </source>
</evidence>
<gene>
    <name evidence="1" type="ORF">BGK67_14835</name>
</gene>
<evidence type="ECO:0000313" key="1">
    <source>
        <dbReference type="EMBL" id="OEJ32433.1"/>
    </source>
</evidence>
<protein>
    <submittedName>
        <fullName evidence="1">Uncharacterized protein</fullName>
    </submittedName>
</protein>
<keyword evidence="2" id="KW-1185">Reference proteome</keyword>
<dbReference type="STRING" id="36818.BGK67_14835"/>
<dbReference type="Proteomes" id="UP000095705">
    <property type="component" value="Unassembled WGS sequence"/>
</dbReference>
<name>A0A1E5PSE5_9ACTN</name>
<organism evidence="1 2">
    <name type="scientific">Streptomyces subrutilus</name>
    <dbReference type="NCBI Taxonomy" id="36818"/>
    <lineage>
        <taxon>Bacteria</taxon>
        <taxon>Bacillati</taxon>
        <taxon>Actinomycetota</taxon>
        <taxon>Actinomycetes</taxon>
        <taxon>Kitasatosporales</taxon>
        <taxon>Streptomycetaceae</taxon>
        <taxon>Streptomyces</taxon>
    </lineage>
</organism>
<dbReference type="AlphaFoldDB" id="A0A1E5PSE5"/>